<feature type="transmembrane region" description="Helical" evidence="1">
    <location>
        <begin position="28"/>
        <end position="49"/>
    </location>
</feature>
<feature type="transmembrane region" description="Helical" evidence="1">
    <location>
        <begin position="69"/>
        <end position="87"/>
    </location>
</feature>
<evidence type="ECO:0000313" key="2">
    <source>
        <dbReference type="EMBL" id="CAA9249247.1"/>
    </source>
</evidence>
<name>A0A6J4ID97_9ACTN</name>
<keyword evidence="1" id="KW-0472">Membrane</keyword>
<protein>
    <submittedName>
        <fullName evidence="2">Uncharacterized protein</fullName>
    </submittedName>
</protein>
<accession>A0A6J4ID97</accession>
<reference evidence="2" key="1">
    <citation type="submission" date="2020-02" db="EMBL/GenBank/DDBJ databases">
        <authorList>
            <person name="Meier V. D."/>
        </authorList>
    </citation>
    <scope>NUCLEOTIDE SEQUENCE</scope>
    <source>
        <strain evidence="2">AVDCRST_MAG50</strain>
    </source>
</reference>
<proteinExistence type="predicted"/>
<evidence type="ECO:0000256" key="1">
    <source>
        <dbReference type="SAM" id="Phobius"/>
    </source>
</evidence>
<organism evidence="2">
    <name type="scientific">uncultured Acidimicrobiales bacterium</name>
    <dbReference type="NCBI Taxonomy" id="310071"/>
    <lineage>
        <taxon>Bacteria</taxon>
        <taxon>Bacillati</taxon>
        <taxon>Actinomycetota</taxon>
        <taxon>Acidimicrobiia</taxon>
        <taxon>Acidimicrobiales</taxon>
        <taxon>environmental samples</taxon>
    </lineage>
</organism>
<dbReference type="AlphaFoldDB" id="A0A6J4ID97"/>
<sequence length="88" mass="8884">MPTGRRIGVAGTLRSTGQTGSVFPVDDLLPLLVLALGGALLVGNALALVRPPDAPREGELGRAPAGRTVTMLLVGLVATVWAVASLTT</sequence>
<gene>
    <name evidence="2" type="ORF">AVDCRST_MAG50-2500</name>
</gene>
<keyword evidence="1" id="KW-1133">Transmembrane helix</keyword>
<dbReference type="EMBL" id="CADCTF010000104">
    <property type="protein sequence ID" value="CAA9249247.1"/>
    <property type="molecule type" value="Genomic_DNA"/>
</dbReference>
<keyword evidence="1" id="KW-0812">Transmembrane</keyword>